<dbReference type="RefSeq" id="WP_213258603.1">
    <property type="nucleotide sequence ID" value="NZ_JAGYWA010000005.1"/>
</dbReference>
<evidence type="ECO:0000313" key="9">
    <source>
        <dbReference type="Proteomes" id="UP001595935"/>
    </source>
</evidence>
<dbReference type="Pfam" id="PF03176">
    <property type="entry name" value="MMPL"/>
    <property type="match status" value="1"/>
</dbReference>
<evidence type="ECO:0000256" key="2">
    <source>
        <dbReference type="ARBA" id="ARBA00022475"/>
    </source>
</evidence>
<evidence type="ECO:0000256" key="6">
    <source>
        <dbReference type="SAM" id="Phobius"/>
    </source>
</evidence>
<proteinExistence type="predicted"/>
<dbReference type="EMBL" id="JBHSGV010000005">
    <property type="protein sequence ID" value="MFC4748630.1"/>
    <property type="molecule type" value="Genomic_DNA"/>
</dbReference>
<evidence type="ECO:0000256" key="5">
    <source>
        <dbReference type="ARBA" id="ARBA00023136"/>
    </source>
</evidence>
<comment type="subcellular location">
    <subcellularLocation>
        <location evidence="1">Cell membrane</location>
        <topology evidence="1">Multi-pass membrane protein</topology>
    </subcellularLocation>
</comment>
<organism evidence="8 9">
    <name type="scientific">Flavobacterium branchiicola</name>
    <dbReference type="NCBI Taxonomy" id="1114875"/>
    <lineage>
        <taxon>Bacteria</taxon>
        <taxon>Pseudomonadati</taxon>
        <taxon>Bacteroidota</taxon>
        <taxon>Flavobacteriia</taxon>
        <taxon>Flavobacteriales</taxon>
        <taxon>Flavobacteriaceae</taxon>
        <taxon>Flavobacterium</taxon>
    </lineage>
</organism>
<dbReference type="Gene3D" id="1.20.1640.10">
    <property type="entry name" value="Multidrug efflux transporter AcrB transmembrane domain"/>
    <property type="match status" value="2"/>
</dbReference>
<feature type="transmembrane region" description="Helical" evidence="6">
    <location>
        <begin position="321"/>
        <end position="342"/>
    </location>
</feature>
<dbReference type="InterPro" id="IPR050545">
    <property type="entry name" value="Mycobact_MmpL"/>
</dbReference>
<feature type="transmembrane region" description="Helical" evidence="6">
    <location>
        <begin position="387"/>
        <end position="410"/>
    </location>
</feature>
<dbReference type="PANTHER" id="PTHR33406:SF13">
    <property type="entry name" value="MEMBRANE PROTEIN YDFJ"/>
    <property type="match status" value="1"/>
</dbReference>
<feature type="transmembrane region" description="Helical" evidence="6">
    <location>
        <begin position="437"/>
        <end position="456"/>
    </location>
</feature>
<dbReference type="Proteomes" id="UP001595935">
    <property type="component" value="Unassembled WGS sequence"/>
</dbReference>
<reference evidence="9" key="1">
    <citation type="journal article" date="2019" name="Int. J. Syst. Evol. Microbiol.">
        <title>The Global Catalogue of Microorganisms (GCM) 10K type strain sequencing project: providing services to taxonomists for standard genome sequencing and annotation.</title>
        <authorList>
            <consortium name="The Broad Institute Genomics Platform"/>
            <consortium name="The Broad Institute Genome Sequencing Center for Infectious Disease"/>
            <person name="Wu L."/>
            <person name="Ma J."/>
        </authorList>
    </citation>
    <scope>NUCLEOTIDE SEQUENCE [LARGE SCALE GENOMIC DNA]</scope>
    <source>
        <strain evidence="9">WYCCWR 13023</strain>
    </source>
</reference>
<keyword evidence="2" id="KW-1003">Cell membrane</keyword>
<feature type="transmembrane region" description="Helical" evidence="6">
    <location>
        <begin position="269"/>
        <end position="288"/>
    </location>
</feature>
<dbReference type="InterPro" id="IPR002123">
    <property type="entry name" value="Plipid/glycerol_acylTrfase"/>
</dbReference>
<evidence type="ECO:0000256" key="4">
    <source>
        <dbReference type="ARBA" id="ARBA00022989"/>
    </source>
</evidence>
<keyword evidence="5 6" id="KW-0472">Membrane</keyword>
<feature type="transmembrane region" description="Helical" evidence="6">
    <location>
        <begin position="662"/>
        <end position="678"/>
    </location>
</feature>
<dbReference type="PANTHER" id="PTHR33406">
    <property type="entry name" value="MEMBRANE PROTEIN MJ1562-RELATED"/>
    <property type="match status" value="1"/>
</dbReference>
<feature type="transmembrane region" description="Helical" evidence="6">
    <location>
        <begin position="362"/>
        <end position="381"/>
    </location>
</feature>
<dbReference type="InterPro" id="IPR004869">
    <property type="entry name" value="MMPL_dom"/>
</dbReference>
<keyword evidence="4 6" id="KW-1133">Transmembrane helix</keyword>
<feature type="domain" description="Phospholipid/glycerol acyltransferase" evidence="7">
    <location>
        <begin position="894"/>
        <end position="1003"/>
    </location>
</feature>
<dbReference type="CDD" id="cd07989">
    <property type="entry name" value="LPLAT_AGPAT-like"/>
    <property type="match status" value="1"/>
</dbReference>
<feature type="transmembrane region" description="Helical" evidence="6">
    <location>
        <begin position="683"/>
        <end position="705"/>
    </location>
</feature>
<protein>
    <submittedName>
        <fullName evidence="8">1-acyl-sn-glycerol-3-phosphate acyltransferase</fullName>
    </submittedName>
</protein>
<accession>A0ABV9PI31</accession>
<feature type="transmembrane region" description="Helical" evidence="6">
    <location>
        <begin position="747"/>
        <end position="769"/>
    </location>
</feature>
<name>A0ABV9PI31_9FLAO</name>
<dbReference type="SUPFAM" id="SSF69593">
    <property type="entry name" value="Glycerol-3-phosphate (1)-acyltransferase"/>
    <property type="match status" value="1"/>
</dbReference>
<evidence type="ECO:0000259" key="7">
    <source>
        <dbReference type="SMART" id="SM00563"/>
    </source>
</evidence>
<keyword evidence="8" id="KW-0808">Transferase</keyword>
<evidence type="ECO:0000256" key="1">
    <source>
        <dbReference type="ARBA" id="ARBA00004651"/>
    </source>
</evidence>
<evidence type="ECO:0000256" key="3">
    <source>
        <dbReference type="ARBA" id="ARBA00022692"/>
    </source>
</evidence>
<dbReference type="Pfam" id="PF01553">
    <property type="entry name" value="Acyltransferase"/>
    <property type="match status" value="1"/>
</dbReference>
<feature type="transmembrane region" description="Helical" evidence="6">
    <location>
        <begin position="781"/>
        <end position="800"/>
    </location>
</feature>
<keyword evidence="8" id="KW-0012">Acyltransferase</keyword>
<dbReference type="SUPFAM" id="SSF82866">
    <property type="entry name" value="Multidrug efflux transporter AcrB transmembrane domain"/>
    <property type="match status" value="2"/>
</dbReference>
<keyword evidence="9" id="KW-1185">Reference proteome</keyword>
<dbReference type="GO" id="GO:0016746">
    <property type="term" value="F:acyltransferase activity"/>
    <property type="evidence" value="ECO:0007669"/>
    <property type="project" value="UniProtKB-KW"/>
</dbReference>
<evidence type="ECO:0000313" key="8">
    <source>
        <dbReference type="EMBL" id="MFC4748630.1"/>
    </source>
</evidence>
<feature type="transmembrane region" description="Helical" evidence="6">
    <location>
        <begin position="295"/>
        <end position="315"/>
    </location>
</feature>
<gene>
    <name evidence="8" type="ORF">ACFO5S_14335</name>
</gene>
<sequence length="1226" mass="138519">MHQYFYAIHLFVNKRKSLSVFLAFLMLFIFGFFASQIKFEEDITKLIPTNDKADATAKVLKQLNFADKTTVIFKLEKNGSEEDLKEMAAAFSDSVSKTCKPYITGIQGKVDEENIQETIDFVYNNLPLFLENKDYNTIQNKLQKDSIAATVEGNYKSIISPSGFITKDFILQDPLGISFIALKKLQQLNIGDDFTLDNGFVMTKDKKKLLLFITSDISSSETEKNTLFVEKLKSIQENLNHKFKGKTSVSYFGSALIAVANATQIKSDIVLTTTIAMITLMLILILFYRKILIPLIIFLPTVFGALFAVAFLYFVKEQISAISLGIGSILLGITIDYSIHILTHYKHNSDVKTLYKDITMPVIMSSSTTAVAFLCLLFVKSDALNDLGIFAAVIVMATGVFSLLIVPHLYKPKENNFEHKKNVIDKLAHFSFHNNKFLIGFCVLITIVCCFTYNNVGFNNDLSQLNFVPKDIKAAEKQLEESTSLTSKTIYVASYGKSMDEVLQNNSQFFTDLSKEKEQNKILNFSSVGGIMLSQKQQLEKIAKWNSFWDANKKQLLQSQLISEGSKLGFKPTTYTAFFEHLNFDFKPISANEYLKIQALQLKEFVTEKNGFYTISTLVKVKPEQRDAFVKSTSAKNNLIAIDRQQMNETFFSTLKTDFNSLVNYSFVAVILILFFFFRRIELVIVSCIPIALTGIVTAGIMGIFGIQMNIFSMIVCTLIFGHGVDFSIFMTSALQKEYTTGKNEIAIYRTSIILAVITTILGIGAMIFAQHPALRSISSVSLIGVFAALIITFIFYPILFKVFLSNRPKKGNAPFELRSLISGVISFSYYGLGGLVMSLFSLIIMPILPIKAETKMRGFRYVISKFMKSVLYSNPFITKRVINKFNENFEKPAIIIANHSSFVDILSMGMLSPKIIFLVNDWVYNSPIFGATVRKAGFYPVSDGIEGGVEHLRQKVKEGYSLMIFPEGTRSESNQIKRFHKGAFYLAEEFNLDILPVLIHGASEAIPKGDFVIHESHLTVSILERITPENLSFGKNYAERTKLISAFFKAEFKKIRQELEGPDYFKPMLLHSYDYKEIEIVNSVKKDLKIHLELYFELNKAISAKAKILHLANDYGQLDVLLGLQEPQRKIVSFIADEEKREVAKTNYIGKKRKILYADTLEMTLDDQYDVVLISNENYKDNILKIAALTSCVILVDCSHLKNTITNFGFDSVLEENGLIVFKKN</sequence>
<feature type="transmembrane region" description="Helical" evidence="6">
    <location>
        <begin position="821"/>
        <end position="849"/>
    </location>
</feature>
<dbReference type="SMART" id="SM00563">
    <property type="entry name" value="PlsC"/>
    <property type="match status" value="1"/>
</dbReference>
<keyword evidence="3 6" id="KW-0812">Transmembrane</keyword>
<comment type="caution">
    <text evidence="8">The sequence shown here is derived from an EMBL/GenBank/DDBJ whole genome shotgun (WGS) entry which is preliminary data.</text>
</comment>